<dbReference type="CDD" id="cd00042">
    <property type="entry name" value="CY"/>
    <property type="match status" value="1"/>
</dbReference>
<organism evidence="4 5">
    <name type="scientific">Hemibagrus wyckioides</name>
    <dbReference type="NCBI Taxonomy" id="337641"/>
    <lineage>
        <taxon>Eukaryota</taxon>
        <taxon>Metazoa</taxon>
        <taxon>Chordata</taxon>
        <taxon>Craniata</taxon>
        <taxon>Vertebrata</taxon>
        <taxon>Euteleostomi</taxon>
        <taxon>Actinopterygii</taxon>
        <taxon>Neopterygii</taxon>
        <taxon>Teleostei</taxon>
        <taxon>Ostariophysi</taxon>
        <taxon>Siluriformes</taxon>
        <taxon>Bagridae</taxon>
        <taxon>Hemibagrus</taxon>
    </lineage>
</organism>
<dbReference type="GO" id="GO:0005615">
    <property type="term" value="C:extracellular space"/>
    <property type="evidence" value="ECO:0007669"/>
    <property type="project" value="TreeGrafter"/>
</dbReference>
<comment type="caution">
    <text evidence="4">The sequence shown here is derived from an EMBL/GenBank/DDBJ whole genome shotgun (WGS) entry which is preliminary data.</text>
</comment>
<feature type="signal peptide" evidence="2">
    <location>
        <begin position="1"/>
        <end position="21"/>
    </location>
</feature>
<dbReference type="SMART" id="SM00043">
    <property type="entry name" value="CY"/>
    <property type="match status" value="1"/>
</dbReference>
<dbReference type="InterPro" id="IPR000010">
    <property type="entry name" value="Cystatin_dom"/>
</dbReference>
<dbReference type="EMBL" id="JAHKSW010000010">
    <property type="protein sequence ID" value="KAG7327221.1"/>
    <property type="molecule type" value="Genomic_DNA"/>
</dbReference>
<dbReference type="SUPFAM" id="SSF54403">
    <property type="entry name" value="Cystatin/monellin"/>
    <property type="match status" value="1"/>
</dbReference>
<reference evidence="4 5" key="1">
    <citation type="submission" date="2021-06" db="EMBL/GenBank/DDBJ databases">
        <title>Chromosome-level genome assembly of the red-tail catfish (Hemibagrus wyckioides).</title>
        <authorList>
            <person name="Shao F."/>
        </authorList>
    </citation>
    <scope>NUCLEOTIDE SEQUENCE [LARGE SCALE GENOMIC DNA]</scope>
    <source>
        <strain evidence="4">EC202008001</strain>
        <tissue evidence="4">Blood</tissue>
    </source>
</reference>
<evidence type="ECO:0000313" key="5">
    <source>
        <dbReference type="Proteomes" id="UP000824219"/>
    </source>
</evidence>
<sequence length="127" mass="13881">MTPTLSLIGAVFVAHIVCVSSSTETLDPNLVKAANFAIEYHNRMMNYPYAYKVVEILSNSAQIYPPARVKYSIEVQAAQTTCRNDGGVNLEDCSVAANAQTMICKFVVLSVPGEIDVSQYVLLQQCD</sequence>
<dbReference type="Proteomes" id="UP000824219">
    <property type="component" value="Linkage Group LG10"/>
</dbReference>
<dbReference type="PANTHER" id="PTHR46186:SF12">
    <property type="entry name" value="CYSTATIN C (AMYLOID ANGIOPATHY AND CEREBRAL HEMORRHAGE)-RELATED"/>
    <property type="match status" value="1"/>
</dbReference>
<gene>
    <name evidence="4" type="ORF">KOW79_008827</name>
</gene>
<evidence type="ECO:0000256" key="2">
    <source>
        <dbReference type="SAM" id="SignalP"/>
    </source>
</evidence>
<evidence type="ECO:0000256" key="1">
    <source>
        <dbReference type="ARBA" id="ARBA00009403"/>
    </source>
</evidence>
<feature type="chain" id="PRO_5038811404" description="Cystatin domain-containing protein" evidence="2">
    <location>
        <begin position="22"/>
        <end position="127"/>
    </location>
</feature>
<comment type="similarity">
    <text evidence="1">Belongs to the cystatin family.</text>
</comment>
<dbReference type="AlphaFoldDB" id="A0A9D3NPH7"/>
<name>A0A9D3NPH7_9TELE</name>
<dbReference type="Gene3D" id="3.10.450.10">
    <property type="match status" value="1"/>
</dbReference>
<dbReference type="Pfam" id="PF00031">
    <property type="entry name" value="Cystatin"/>
    <property type="match status" value="1"/>
</dbReference>
<proteinExistence type="inferred from homology"/>
<dbReference type="GO" id="GO:0005737">
    <property type="term" value="C:cytoplasm"/>
    <property type="evidence" value="ECO:0007669"/>
    <property type="project" value="TreeGrafter"/>
</dbReference>
<dbReference type="InterPro" id="IPR046350">
    <property type="entry name" value="Cystatin_sf"/>
</dbReference>
<keyword evidence="5" id="KW-1185">Reference proteome</keyword>
<evidence type="ECO:0000313" key="4">
    <source>
        <dbReference type="EMBL" id="KAG7327221.1"/>
    </source>
</evidence>
<protein>
    <recommendedName>
        <fullName evidence="3">Cystatin domain-containing protein</fullName>
    </recommendedName>
</protein>
<dbReference type="OrthoDB" id="1908104at2759"/>
<dbReference type="PANTHER" id="PTHR46186">
    <property type="entry name" value="CYSTATIN"/>
    <property type="match status" value="1"/>
</dbReference>
<feature type="domain" description="Cystatin" evidence="3">
    <location>
        <begin position="17"/>
        <end position="121"/>
    </location>
</feature>
<accession>A0A9D3NPH7</accession>
<evidence type="ECO:0000259" key="3">
    <source>
        <dbReference type="SMART" id="SM00043"/>
    </source>
</evidence>
<keyword evidence="2" id="KW-0732">Signal</keyword>
<dbReference type="GO" id="GO:0031982">
    <property type="term" value="C:vesicle"/>
    <property type="evidence" value="ECO:0007669"/>
    <property type="project" value="TreeGrafter"/>
</dbReference>
<dbReference type="GO" id="GO:0004869">
    <property type="term" value="F:cysteine-type endopeptidase inhibitor activity"/>
    <property type="evidence" value="ECO:0007669"/>
    <property type="project" value="InterPro"/>
</dbReference>